<dbReference type="AlphaFoldDB" id="A0A1G4PGR1"/>
<organism evidence="2 3">
    <name type="scientific">Paenibacillus tianmuensis</name>
    <dbReference type="NCBI Taxonomy" id="624147"/>
    <lineage>
        <taxon>Bacteria</taxon>
        <taxon>Bacillati</taxon>
        <taxon>Bacillota</taxon>
        <taxon>Bacilli</taxon>
        <taxon>Bacillales</taxon>
        <taxon>Paenibacillaceae</taxon>
        <taxon>Paenibacillus</taxon>
    </lineage>
</organism>
<reference evidence="3" key="1">
    <citation type="submission" date="2016-10" db="EMBL/GenBank/DDBJ databases">
        <authorList>
            <person name="Varghese N."/>
            <person name="Submissions S."/>
        </authorList>
    </citation>
    <scope>NUCLEOTIDE SEQUENCE [LARGE SCALE GENOMIC DNA]</scope>
    <source>
        <strain evidence="3">CGMCC 1.8946</strain>
    </source>
</reference>
<keyword evidence="1" id="KW-0472">Membrane</keyword>
<dbReference type="STRING" id="624147.SAMN04487970_1002179"/>
<keyword evidence="3" id="KW-1185">Reference proteome</keyword>
<keyword evidence="1" id="KW-1133">Transmembrane helix</keyword>
<dbReference type="Proteomes" id="UP000198601">
    <property type="component" value="Unassembled WGS sequence"/>
</dbReference>
<name>A0A1G4PGR1_9BACL</name>
<evidence type="ECO:0000313" key="2">
    <source>
        <dbReference type="EMBL" id="SCW31503.1"/>
    </source>
</evidence>
<evidence type="ECO:0008006" key="4">
    <source>
        <dbReference type="Google" id="ProtNLM"/>
    </source>
</evidence>
<dbReference type="RefSeq" id="WP_090666548.1">
    <property type="nucleotide sequence ID" value="NZ_FMTT01000002.1"/>
</dbReference>
<feature type="transmembrane region" description="Helical" evidence="1">
    <location>
        <begin position="6"/>
        <end position="27"/>
    </location>
</feature>
<evidence type="ECO:0000313" key="3">
    <source>
        <dbReference type="Proteomes" id="UP000198601"/>
    </source>
</evidence>
<dbReference type="OrthoDB" id="2623047at2"/>
<accession>A0A1G4PGR1</accession>
<evidence type="ECO:0000256" key="1">
    <source>
        <dbReference type="SAM" id="Phobius"/>
    </source>
</evidence>
<gene>
    <name evidence="2" type="ORF">SAMN04487970_1002179</name>
</gene>
<protein>
    <recommendedName>
        <fullName evidence="4">Lipoprotein</fullName>
    </recommendedName>
</protein>
<keyword evidence="1" id="KW-0812">Transmembrane</keyword>
<proteinExistence type="predicted"/>
<dbReference type="EMBL" id="FMTT01000002">
    <property type="protein sequence ID" value="SCW31503.1"/>
    <property type="molecule type" value="Genomic_DNA"/>
</dbReference>
<dbReference type="PROSITE" id="PS51257">
    <property type="entry name" value="PROKAR_LIPOPROTEIN"/>
    <property type="match status" value="1"/>
</dbReference>
<sequence length="117" mass="13426">MKKTLLFASLSLVIACLCCYWFIFYLYQQSEDGIPIPSKAILKEKIVSDKGAVHIYKLNDLQQTNGFPTSYKIRLHLAGWEYSGGESEGAEFVFKKNDGSKVYFSIYTYELSLFRPN</sequence>